<dbReference type="GO" id="GO:0017057">
    <property type="term" value="F:6-phosphogluconolactonase activity"/>
    <property type="evidence" value="ECO:0007669"/>
    <property type="project" value="UniProtKB-UniRule"/>
</dbReference>
<evidence type="ECO:0000256" key="1">
    <source>
        <dbReference type="ARBA" id="ARBA00000832"/>
    </source>
</evidence>
<evidence type="ECO:0000313" key="9">
    <source>
        <dbReference type="EMBL" id="GBF59012.1"/>
    </source>
</evidence>
<evidence type="ECO:0000313" key="10">
    <source>
        <dbReference type="Proteomes" id="UP000245086"/>
    </source>
</evidence>
<dbReference type="EMBL" id="BFBR01000009">
    <property type="protein sequence ID" value="GBF59012.1"/>
    <property type="molecule type" value="Genomic_DNA"/>
</dbReference>
<dbReference type="NCBIfam" id="TIGR01198">
    <property type="entry name" value="pgl"/>
    <property type="match status" value="1"/>
</dbReference>
<protein>
    <recommendedName>
        <fullName evidence="6 7">6-phosphogluconolactonase</fullName>
        <shortName evidence="7">6PGL</shortName>
        <ecNumber evidence="5 7">3.1.1.31</ecNumber>
    </recommendedName>
</protein>
<evidence type="ECO:0000259" key="8">
    <source>
        <dbReference type="Pfam" id="PF01182"/>
    </source>
</evidence>
<dbReference type="InterPro" id="IPR037171">
    <property type="entry name" value="NagB/RpiA_transferase-like"/>
</dbReference>
<dbReference type="GO" id="GO:0006098">
    <property type="term" value="P:pentose-phosphate shunt"/>
    <property type="evidence" value="ECO:0007669"/>
    <property type="project" value="UniProtKB-UniPathway"/>
</dbReference>
<dbReference type="SUPFAM" id="SSF100950">
    <property type="entry name" value="NagB/RpiA/CoA transferase-like"/>
    <property type="match status" value="1"/>
</dbReference>
<proteinExistence type="inferred from homology"/>
<dbReference type="PANTHER" id="PTHR11054">
    <property type="entry name" value="6-PHOSPHOGLUCONOLACTONASE"/>
    <property type="match status" value="1"/>
</dbReference>
<dbReference type="AlphaFoldDB" id="A0A2P2ED65"/>
<name>A0A2P2ED65_9PROT</name>
<keyword evidence="10" id="KW-1185">Reference proteome</keyword>
<dbReference type="GO" id="GO:0005975">
    <property type="term" value="P:carbohydrate metabolic process"/>
    <property type="evidence" value="ECO:0007669"/>
    <property type="project" value="UniProtKB-UniRule"/>
</dbReference>
<comment type="pathway">
    <text evidence="3 7">Carbohydrate degradation; pentose phosphate pathway; D-ribulose 5-phosphate from D-glucose 6-phosphate (oxidative stage): step 2/3.</text>
</comment>
<organism evidence="9 10">
    <name type="scientific">Candidatus Phycosocius bacilliformis</name>
    <dbReference type="NCBI Taxonomy" id="1445552"/>
    <lineage>
        <taxon>Bacteria</taxon>
        <taxon>Pseudomonadati</taxon>
        <taxon>Pseudomonadota</taxon>
        <taxon>Alphaproteobacteria</taxon>
        <taxon>Caulobacterales</taxon>
        <taxon>Caulobacterales incertae sedis</taxon>
        <taxon>Candidatus Phycosocius</taxon>
    </lineage>
</organism>
<dbReference type="Gene3D" id="3.40.50.1360">
    <property type="match status" value="1"/>
</dbReference>
<evidence type="ECO:0000256" key="5">
    <source>
        <dbReference type="ARBA" id="ARBA00013198"/>
    </source>
</evidence>
<comment type="similarity">
    <text evidence="4 7">Belongs to the glucosamine/galactosamine-6-phosphate isomerase family. 6-phosphogluconolactonase subfamily.</text>
</comment>
<dbReference type="PANTHER" id="PTHR11054:SF0">
    <property type="entry name" value="6-PHOSPHOGLUCONOLACTONASE"/>
    <property type="match status" value="1"/>
</dbReference>
<comment type="caution">
    <text evidence="9">The sequence shown here is derived from an EMBL/GenBank/DDBJ whole genome shotgun (WGS) entry which is preliminary data.</text>
</comment>
<dbReference type="CDD" id="cd01400">
    <property type="entry name" value="6PGL"/>
    <property type="match status" value="1"/>
</dbReference>
<evidence type="ECO:0000256" key="7">
    <source>
        <dbReference type="RuleBase" id="RU365095"/>
    </source>
</evidence>
<dbReference type="EC" id="3.1.1.31" evidence="5 7"/>
<dbReference type="Proteomes" id="UP000245086">
    <property type="component" value="Unassembled WGS sequence"/>
</dbReference>
<evidence type="ECO:0000256" key="2">
    <source>
        <dbReference type="ARBA" id="ARBA00002681"/>
    </source>
</evidence>
<accession>A0A2P2ED65</accession>
<evidence type="ECO:0000256" key="3">
    <source>
        <dbReference type="ARBA" id="ARBA00004961"/>
    </source>
</evidence>
<gene>
    <name evidence="7 9" type="primary">pgl</name>
    <name evidence="9" type="ORF">PbB2_02704</name>
</gene>
<comment type="function">
    <text evidence="2 7">Hydrolysis of 6-phosphogluconolactone to 6-phosphogluconate.</text>
</comment>
<keyword evidence="7 9" id="KW-0378">Hydrolase</keyword>
<reference evidence="9" key="1">
    <citation type="journal article" date="2018" name="Genome Announc.">
        <title>Draft Genome Sequence of "Candidatus Phycosocius bacilliformis," an Alphaproteobacterial Ectosymbiont of the Hydrocarbon-Producing Green Alga Botryococcus braunii.</title>
        <authorList>
            <person name="Tanabe Y."/>
            <person name="Yamaguchi H."/>
            <person name="Watanabe M.M."/>
        </authorList>
    </citation>
    <scope>NUCLEOTIDE SEQUENCE [LARGE SCALE GENOMIC DNA]</scope>
    <source>
        <strain evidence="9">BOTRYCO-2</strain>
    </source>
</reference>
<evidence type="ECO:0000256" key="4">
    <source>
        <dbReference type="ARBA" id="ARBA00010662"/>
    </source>
</evidence>
<dbReference type="Pfam" id="PF01182">
    <property type="entry name" value="Glucosamine_iso"/>
    <property type="match status" value="1"/>
</dbReference>
<sequence length="237" mass="24872">MESTLAFPLLSFPSRPAAGEALASALASRVAEAHKAGRRARIALSGGSSPEPAYRAFAALDLNWSQIDIALVDDRWVSTDNPGSNQAMIERAFGAATGVTIHGLVRPTLSARQAEADINAIMAELRPFDAIVLGMGPDAHTASWFPGSPDLAACLNPDTRASVIGVDAGQAPVALPYRERMTMTLPCVCEAGHVLLLLFGDDKKAILESAVTAPITQAPIRAAIEAAGPRFVTFWAS</sequence>
<comment type="catalytic activity">
    <reaction evidence="1 7">
        <text>6-phospho-D-glucono-1,5-lactone + H2O = 6-phospho-D-gluconate + H(+)</text>
        <dbReference type="Rhea" id="RHEA:12556"/>
        <dbReference type="ChEBI" id="CHEBI:15377"/>
        <dbReference type="ChEBI" id="CHEBI:15378"/>
        <dbReference type="ChEBI" id="CHEBI:57955"/>
        <dbReference type="ChEBI" id="CHEBI:58759"/>
        <dbReference type="EC" id="3.1.1.31"/>
    </reaction>
</comment>
<feature type="domain" description="Glucosamine/galactosamine-6-phosphate isomerase" evidence="8">
    <location>
        <begin position="17"/>
        <end position="223"/>
    </location>
</feature>
<dbReference type="InterPro" id="IPR039104">
    <property type="entry name" value="6PGL"/>
</dbReference>
<evidence type="ECO:0000256" key="6">
    <source>
        <dbReference type="ARBA" id="ARBA00020337"/>
    </source>
</evidence>
<dbReference type="InterPro" id="IPR005900">
    <property type="entry name" value="6-phosphogluconolactonase_DevB"/>
</dbReference>
<dbReference type="UniPathway" id="UPA00115">
    <property type="reaction ID" value="UER00409"/>
</dbReference>
<dbReference type="InterPro" id="IPR006148">
    <property type="entry name" value="Glc/Gal-6P_isomerase"/>
</dbReference>